<dbReference type="InterPro" id="IPR036663">
    <property type="entry name" value="Fumarylacetoacetase_C_sf"/>
</dbReference>
<keyword evidence="9 13" id="KW-0585">Phenylalanine catabolism</keyword>
<keyword evidence="4 12" id="KW-0479">Metal-binding</keyword>
<comment type="catalytic activity">
    <reaction evidence="13">
        <text>4-fumarylacetoacetate + H2O = acetoacetate + fumarate + H(+)</text>
        <dbReference type="Rhea" id="RHEA:10244"/>
        <dbReference type="ChEBI" id="CHEBI:13705"/>
        <dbReference type="ChEBI" id="CHEBI:15377"/>
        <dbReference type="ChEBI" id="CHEBI:15378"/>
        <dbReference type="ChEBI" id="CHEBI:18034"/>
        <dbReference type="ChEBI" id="CHEBI:29806"/>
        <dbReference type="EC" id="3.7.1.2"/>
    </reaction>
</comment>
<keyword evidence="7 12" id="KW-0460">Magnesium</keyword>
<reference evidence="16 17" key="1">
    <citation type="submission" date="2018-11" db="EMBL/GenBank/DDBJ databases">
        <title>Genome sequence of Apiotrichum porosum DSM 27194.</title>
        <authorList>
            <person name="Aliyu H."/>
            <person name="Gorte O."/>
            <person name="Ochsenreither K."/>
        </authorList>
    </citation>
    <scope>NUCLEOTIDE SEQUENCE [LARGE SCALE GENOMIC DNA]</scope>
    <source>
        <strain evidence="16 17">DSM 27194</strain>
    </source>
</reference>
<dbReference type="GO" id="GO:0004334">
    <property type="term" value="F:fumarylacetoacetase activity"/>
    <property type="evidence" value="ECO:0007669"/>
    <property type="project" value="UniProtKB-UniRule"/>
</dbReference>
<evidence type="ECO:0000259" key="14">
    <source>
        <dbReference type="Pfam" id="PF01557"/>
    </source>
</evidence>
<evidence type="ECO:0000256" key="5">
    <source>
        <dbReference type="ARBA" id="ARBA00022801"/>
    </source>
</evidence>
<dbReference type="Gene3D" id="2.30.30.230">
    <property type="entry name" value="Fumarylacetoacetase, N-terminal domain"/>
    <property type="match status" value="1"/>
</dbReference>
<feature type="binding site" evidence="11">
    <location>
        <position position="250"/>
    </location>
    <ligand>
        <name>substrate</name>
    </ligand>
</feature>
<feature type="binding site" evidence="12">
    <location>
        <position position="267"/>
    </location>
    <ligand>
        <name>Mg(2+)</name>
        <dbReference type="ChEBI" id="CHEBI:18420"/>
    </ligand>
</feature>
<dbReference type="GO" id="GO:0006572">
    <property type="term" value="P:L-tyrosine catabolic process"/>
    <property type="evidence" value="ECO:0007669"/>
    <property type="project" value="UniProtKB-UniRule"/>
</dbReference>
<dbReference type="GO" id="GO:0046872">
    <property type="term" value="F:metal ion binding"/>
    <property type="evidence" value="ECO:0007669"/>
    <property type="project" value="UniProtKB-UniRule"/>
</dbReference>
<dbReference type="Proteomes" id="UP000279236">
    <property type="component" value="Unassembled WGS sequence"/>
</dbReference>
<dbReference type="GO" id="GO:1902000">
    <property type="term" value="P:homogentisate catabolic process"/>
    <property type="evidence" value="ECO:0007669"/>
    <property type="project" value="TreeGrafter"/>
</dbReference>
<dbReference type="EC" id="3.7.1.2" evidence="3 13"/>
<feature type="domain" description="Fumarylacetoacetase N-terminal" evidence="15">
    <location>
        <begin position="23"/>
        <end position="126"/>
    </location>
</feature>
<dbReference type="AlphaFoldDB" id="A0A427XLP0"/>
<dbReference type="PANTHER" id="PTHR43069:SF2">
    <property type="entry name" value="FUMARYLACETOACETASE"/>
    <property type="match status" value="1"/>
</dbReference>
<evidence type="ECO:0000259" key="15">
    <source>
        <dbReference type="Pfam" id="PF09298"/>
    </source>
</evidence>
<dbReference type="SUPFAM" id="SSF56529">
    <property type="entry name" value="FAH"/>
    <property type="match status" value="1"/>
</dbReference>
<organism evidence="16 17">
    <name type="scientific">Apiotrichum porosum</name>
    <dbReference type="NCBI Taxonomy" id="105984"/>
    <lineage>
        <taxon>Eukaryota</taxon>
        <taxon>Fungi</taxon>
        <taxon>Dikarya</taxon>
        <taxon>Basidiomycota</taxon>
        <taxon>Agaricomycotina</taxon>
        <taxon>Tremellomycetes</taxon>
        <taxon>Trichosporonales</taxon>
        <taxon>Trichosporonaceae</taxon>
        <taxon>Apiotrichum</taxon>
    </lineage>
</organism>
<dbReference type="InterPro" id="IPR036462">
    <property type="entry name" value="Fumarylacetoacetase_N_sf"/>
</dbReference>
<evidence type="ECO:0000313" key="17">
    <source>
        <dbReference type="Proteomes" id="UP000279236"/>
    </source>
</evidence>
<dbReference type="EMBL" id="RSCE01000009">
    <property type="protein sequence ID" value="RSH79733.1"/>
    <property type="molecule type" value="Genomic_DNA"/>
</dbReference>
<feature type="binding site" evidence="11">
    <location>
        <position position="136"/>
    </location>
    <ligand>
        <name>substrate</name>
    </ligand>
</feature>
<evidence type="ECO:0000256" key="13">
    <source>
        <dbReference type="RuleBase" id="RU366008"/>
    </source>
</evidence>
<evidence type="ECO:0000256" key="8">
    <source>
        <dbReference type="ARBA" id="ARBA00022878"/>
    </source>
</evidence>
<dbReference type="SUPFAM" id="SSF63433">
    <property type="entry name" value="Fumarylacetoacetate hydrolase, FAH, N-terminal domain"/>
    <property type="match status" value="1"/>
</dbReference>
<sequence length="438" mass="47876">MTNAASSSTSFVSYDAECPFPIQNLPYGVFSTTANPSPRPGVAIGDLILDLDALSRSSHFASSPIPADVFQHANLDKLAAREPAEWAAFRSYLTTLLSSNSPLKDAADKDTLFVPRTASSTQMHMPVRIGDYTDFYASFEHAYNAGVLIRGKENAMQPNWRHLPVGYHGRASSVVVSGTPIRRPVGQILDKVGDTQPIWAPCRRLDYELEIGFIYGGAATKLGERLTPTEAREHIFGLVLMNDWSARDIQTWEYVPLGPFLSKNFGTTISPWIVQPAALDPFKTAKYVQEPAVLPYLQDDEGFGFDVPLTLAVRPENAKEYSRIATSNMKHSYWTYAQMIAHHSSTGAPINPSDMMGSGTLSGPGVDGNPNDDALGSLLERSRLGRQPFELNADRKDMTWLRDGDSIKIEGVVKTKDGYSIGFGECEGTVLPAVLPAA</sequence>
<evidence type="ECO:0000256" key="10">
    <source>
        <dbReference type="PIRSR" id="PIRSR605959-1"/>
    </source>
</evidence>
<accession>A0A427XLP0</accession>
<dbReference type="Pfam" id="PF01557">
    <property type="entry name" value="FAA_hydrolase"/>
    <property type="match status" value="1"/>
</dbReference>
<dbReference type="OrthoDB" id="411064at2759"/>
<comment type="cofactor">
    <cofactor evidence="13">
        <name>Mg(2+)</name>
        <dbReference type="ChEBI" id="CHEBI:18420"/>
    </cofactor>
    <cofactor evidence="13">
        <name>Ca(2+)</name>
        <dbReference type="ChEBI" id="CHEBI:29108"/>
    </cofactor>
</comment>
<dbReference type="InterPro" id="IPR011234">
    <property type="entry name" value="Fumarylacetoacetase-like_C"/>
</dbReference>
<evidence type="ECO:0000256" key="7">
    <source>
        <dbReference type="ARBA" id="ARBA00022842"/>
    </source>
</evidence>
<feature type="binding site" evidence="11">
    <location>
        <position position="360"/>
    </location>
    <ligand>
        <name>substrate</name>
    </ligand>
</feature>
<feature type="binding site" evidence="12">
    <location>
        <position position="243"/>
    </location>
    <ligand>
        <name>Mg(2+)</name>
        <dbReference type="ChEBI" id="CHEBI:18420"/>
    </ligand>
</feature>
<feature type="active site" description="Proton acceptor" evidence="10">
    <location>
        <position position="141"/>
    </location>
</feature>
<evidence type="ECO:0000256" key="4">
    <source>
        <dbReference type="ARBA" id="ARBA00022723"/>
    </source>
</evidence>
<comment type="caution">
    <text evidence="16">The sequence shown here is derived from an EMBL/GenBank/DDBJ whole genome shotgun (WGS) entry which is preliminary data.</text>
</comment>
<dbReference type="Pfam" id="PF09298">
    <property type="entry name" value="FAA_hydrolase_N"/>
    <property type="match status" value="1"/>
</dbReference>
<comment type="similarity">
    <text evidence="2 13">Belongs to the FAH family.</text>
</comment>
<evidence type="ECO:0000256" key="11">
    <source>
        <dbReference type="PIRSR" id="PIRSR605959-2"/>
    </source>
</evidence>
<comment type="pathway">
    <text evidence="1 13">Amino-acid degradation; L-phenylalanine degradation; acetoacetate and fumarate from L-phenylalanine: step 6/6.</text>
</comment>
<evidence type="ECO:0000256" key="6">
    <source>
        <dbReference type="ARBA" id="ARBA00022837"/>
    </source>
</evidence>
<feature type="binding site" evidence="12">
    <location>
        <position position="210"/>
    </location>
    <ligand>
        <name>Ca(2+)</name>
        <dbReference type="ChEBI" id="CHEBI:29108"/>
    </ligand>
</feature>
<keyword evidence="8 13" id="KW-0828">Tyrosine catabolism</keyword>
<dbReference type="STRING" id="105984.A0A427XLP0"/>
<evidence type="ECO:0000256" key="2">
    <source>
        <dbReference type="ARBA" id="ARBA00010211"/>
    </source>
</evidence>
<dbReference type="NCBIfam" id="TIGR01266">
    <property type="entry name" value="fum_ac_acetase"/>
    <property type="match status" value="1"/>
</dbReference>
<feature type="binding site" evidence="12">
    <location>
        <position position="263"/>
    </location>
    <ligand>
        <name>Mg(2+)</name>
        <dbReference type="ChEBI" id="CHEBI:18420"/>
    </ligand>
</feature>
<evidence type="ECO:0000313" key="16">
    <source>
        <dbReference type="EMBL" id="RSH79733.1"/>
    </source>
</evidence>
<name>A0A427XLP0_9TREE</name>
<dbReference type="PANTHER" id="PTHR43069">
    <property type="entry name" value="FUMARYLACETOACETASE"/>
    <property type="match status" value="1"/>
</dbReference>
<feature type="binding site" evidence="11">
    <location>
        <position position="150"/>
    </location>
    <ligand>
        <name>substrate</name>
    </ligand>
</feature>
<dbReference type="RefSeq" id="XP_028474842.1">
    <property type="nucleotide sequence ID" value="XM_028624674.1"/>
</dbReference>
<evidence type="ECO:0000256" key="3">
    <source>
        <dbReference type="ARBA" id="ARBA00012094"/>
    </source>
</evidence>
<feature type="binding site" evidence="12">
    <location>
        <position position="208"/>
    </location>
    <ligand>
        <name>Ca(2+)</name>
        <dbReference type="ChEBI" id="CHEBI:29108"/>
    </ligand>
</feature>
<dbReference type="Gene3D" id="3.90.850.10">
    <property type="entry name" value="Fumarylacetoacetase-like, C-terminal domain"/>
    <property type="match status" value="1"/>
</dbReference>
<dbReference type="GeneID" id="39593930"/>
<dbReference type="InterPro" id="IPR005959">
    <property type="entry name" value="Fumarylacetoacetase"/>
</dbReference>
<dbReference type="GO" id="GO:0006559">
    <property type="term" value="P:L-phenylalanine catabolic process"/>
    <property type="evidence" value="ECO:0007669"/>
    <property type="project" value="UniProtKB-UniRule"/>
</dbReference>
<dbReference type="UniPathway" id="UPA00139">
    <property type="reaction ID" value="UER00341"/>
</dbReference>
<feature type="binding site" evidence="12">
    <location>
        <position position="243"/>
    </location>
    <ligand>
        <name>Ca(2+)</name>
        <dbReference type="ChEBI" id="CHEBI:29108"/>
    </ligand>
</feature>
<feature type="binding site" evidence="11">
    <location>
        <position position="254"/>
    </location>
    <ligand>
        <name>substrate</name>
    </ligand>
</feature>
<dbReference type="InterPro" id="IPR015377">
    <property type="entry name" value="Fumarylacetoacetase_N"/>
</dbReference>
<keyword evidence="6 12" id="KW-0106">Calcium</keyword>
<evidence type="ECO:0000256" key="9">
    <source>
        <dbReference type="ARBA" id="ARBA00023232"/>
    </source>
</evidence>
<proteinExistence type="inferred from homology"/>
<gene>
    <name evidence="16" type="ORF">EHS24_009387</name>
</gene>
<feature type="binding site" evidence="12">
    <location>
        <position position="134"/>
    </location>
    <ligand>
        <name>Ca(2+)</name>
        <dbReference type="ChEBI" id="CHEBI:29108"/>
    </ligand>
</feature>
<keyword evidence="17" id="KW-1185">Reference proteome</keyword>
<evidence type="ECO:0000256" key="12">
    <source>
        <dbReference type="PIRSR" id="PIRSR605959-3"/>
    </source>
</evidence>
<protein>
    <recommendedName>
        <fullName evidence="3 13">Fumarylacetoacetase</fullName>
        <ecNumber evidence="3 13">3.7.1.2</ecNumber>
    </recommendedName>
    <alternativeName>
        <fullName evidence="13">Fumarylacetoacetate hydrolase</fullName>
    </alternativeName>
</protein>
<keyword evidence="5 13" id="KW-0378">Hydrolase</keyword>
<evidence type="ECO:0000256" key="1">
    <source>
        <dbReference type="ARBA" id="ARBA00004782"/>
    </source>
</evidence>
<feature type="domain" description="Fumarylacetoacetase-like C-terminal" evidence="14">
    <location>
        <begin position="133"/>
        <end position="430"/>
    </location>
</feature>